<keyword evidence="3" id="KW-1185">Reference proteome</keyword>
<sequence length="553" mass="57706">MTGSDSASGRSSRRPARVRSRVVALALGLVAACVPPLAGRAAAQDRVALLIGVGDYAADDLDLRNPVNDANALRPVFERLGFDVTVVADAGIAALDAALDGFAAKLEGAEVGALFFAGHGLQIGGENYFLSASLDAATLPAIERNAVTLTRLREVFARARPESSILILDACRNTPVLGDGSAEAELRAAVGLAPTPRALPGYLIAYATDPGNVAEDGEGNNSTFTTALLQHLATPGLDIRLVFGRVRQDVVLASGGAQVPWVEESLLEGLELRPRDGESPPIVDEIALWSSLDPDDPADLKAYLAEFPDGVFKELARRRLERFAGGQSDDAPVDAASLTAAAEPARLGAALAALGHLPEAQAEVADVAALTGAAASYLRSAGLRGGAVRPAQVYAEAARATALVGASVARRIRVDMAALASVEKVWEVATTAQAELRALAADRPDAAPLLAQAAAQVAQIDEARDRILARLDQSREYYARQLNRAVRNFPEETARALGGLTRSQPEGGAEAAAPAIGDAALQADMRLFAEHVRKSSNPQTRGTIAWLADFLPG</sequence>
<dbReference type="GO" id="GO:0006508">
    <property type="term" value="P:proteolysis"/>
    <property type="evidence" value="ECO:0007669"/>
    <property type="project" value="InterPro"/>
</dbReference>
<dbReference type="Gene3D" id="3.40.50.1460">
    <property type="match status" value="1"/>
</dbReference>
<dbReference type="InterPro" id="IPR011600">
    <property type="entry name" value="Pept_C14_caspase"/>
</dbReference>
<evidence type="ECO:0000259" key="1">
    <source>
        <dbReference type="PROSITE" id="PS50208"/>
    </source>
</evidence>
<dbReference type="PANTHER" id="PTHR22576">
    <property type="entry name" value="MUCOSA ASSOCIATED LYMPHOID TISSUE LYMPHOMA TRANSLOCATION PROTEIN 1/PARACASPASE"/>
    <property type="match status" value="1"/>
</dbReference>
<dbReference type="EMBL" id="FNQM01000003">
    <property type="protein sequence ID" value="SEA16322.1"/>
    <property type="molecule type" value="Genomic_DNA"/>
</dbReference>
<dbReference type="InterPro" id="IPR052039">
    <property type="entry name" value="Caspase-related_regulators"/>
</dbReference>
<feature type="domain" description="Caspase family p20" evidence="1">
    <location>
        <begin position="44"/>
        <end position="175"/>
    </location>
</feature>
<dbReference type="Proteomes" id="UP000198703">
    <property type="component" value="Unassembled WGS sequence"/>
</dbReference>
<evidence type="ECO:0000313" key="2">
    <source>
        <dbReference type="EMBL" id="SEA16322.1"/>
    </source>
</evidence>
<dbReference type="InterPro" id="IPR029030">
    <property type="entry name" value="Caspase-like_dom_sf"/>
</dbReference>
<proteinExistence type="predicted"/>
<dbReference type="PANTHER" id="PTHR22576:SF37">
    <property type="entry name" value="MUCOSA-ASSOCIATED LYMPHOID TISSUE LYMPHOMA TRANSLOCATION PROTEIN 1"/>
    <property type="match status" value="1"/>
</dbReference>
<name>A0A1H3YZ27_9RHOB</name>
<protein>
    <submittedName>
        <fullName evidence="2">Uncharacterized protein, contains caspase domain</fullName>
    </submittedName>
</protein>
<dbReference type="Pfam" id="PF00656">
    <property type="entry name" value="Peptidase_C14"/>
    <property type="match status" value="1"/>
</dbReference>
<dbReference type="InterPro" id="IPR001309">
    <property type="entry name" value="Pept_C14_p20"/>
</dbReference>
<dbReference type="STRING" id="89524.SAMN05444370_103296"/>
<dbReference type="SUPFAM" id="SSF52129">
    <property type="entry name" value="Caspase-like"/>
    <property type="match status" value="1"/>
</dbReference>
<reference evidence="2 3" key="1">
    <citation type="submission" date="2016-10" db="EMBL/GenBank/DDBJ databases">
        <authorList>
            <person name="de Groot N.N."/>
        </authorList>
    </citation>
    <scope>NUCLEOTIDE SEQUENCE [LARGE SCALE GENOMIC DNA]</scope>
    <source>
        <strain evidence="2 3">DSM 15345</strain>
    </source>
</reference>
<dbReference type="GO" id="GO:0004197">
    <property type="term" value="F:cysteine-type endopeptidase activity"/>
    <property type="evidence" value="ECO:0007669"/>
    <property type="project" value="InterPro"/>
</dbReference>
<accession>A0A1H3YZ27</accession>
<dbReference type="PROSITE" id="PS50208">
    <property type="entry name" value="CASPASE_P20"/>
    <property type="match status" value="1"/>
</dbReference>
<organism evidence="2 3">
    <name type="scientific">Rubrimonas cliftonensis</name>
    <dbReference type="NCBI Taxonomy" id="89524"/>
    <lineage>
        <taxon>Bacteria</taxon>
        <taxon>Pseudomonadati</taxon>
        <taxon>Pseudomonadota</taxon>
        <taxon>Alphaproteobacteria</taxon>
        <taxon>Rhodobacterales</taxon>
        <taxon>Paracoccaceae</taxon>
        <taxon>Rubrimonas</taxon>
    </lineage>
</organism>
<dbReference type="AlphaFoldDB" id="A0A1H3YZ27"/>
<evidence type="ECO:0000313" key="3">
    <source>
        <dbReference type="Proteomes" id="UP000198703"/>
    </source>
</evidence>
<gene>
    <name evidence="2" type="ORF">SAMN05444370_103296</name>
</gene>